<proteinExistence type="predicted"/>
<sequence length="439" mass="48277">MDKLSVIGKIGTILSDLQEQQEYFEKNLESLNEVEVELFAASANYLAEYAKVLKKFPVSRKAMAALPAPANTPGSADEDDDIGFRLSFEENEQFEEDDKKIHQPNAAGKQKLHVKEEPLAETLRKAAEERADEPDAQQPPAAGNTITWQEQPRRSTTDTSREAIAEAFLDPEPAAQEPEESPAGQPPGKAAPHSAEGPAVHSSEKPFSSASEKPASPAREKADPEVFQQESAAPEQPTVPQPRTPQPHTPGAQYPAQQQSAPLREPAAPSHDPAAPSREPAAQSQEPAASQQSGPSQEPASTQQSGPVQEPAFPSSRQDLSINPSEEKGNRKLSLNERFGEKKSTLYERIVPKQPEQGAGAPILNLGLSIGINERYYFIKNLFHDDKVAFDQAITRIDMCHSLGEALEYTNRSLAGKYSWSRKEEDARKFYDLLKRRFI</sequence>
<protein>
    <submittedName>
        <fullName evidence="2">Uncharacterized protein</fullName>
    </submittedName>
</protein>
<evidence type="ECO:0000313" key="3">
    <source>
        <dbReference type="Proteomes" id="UP000295807"/>
    </source>
</evidence>
<feature type="region of interest" description="Disordered" evidence="1">
    <location>
        <begin position="66"/>
        <end position="337"/>
    </location>
</feature>
<reference evidence="2 3" key="1">
    <citation type="submission" date="2019-03" db="EMBL/GenBank/DDBJ databases">
        <title>Genomic Encyclopedia of Type Strains, Phase IV (KMG-IV): sequencing the most valuable type-strain genomes for metagenomic binning, comparative biology and taxonomic classification.</title>
        <authorList>
            <person name="Goeker M."/>
        </authorList>
    </citation>
    <scope>NUCLEOTIDE SEQUENCE [LARGE SCALE GENOMIC DNA]</scope>
    <source>
        <strain evidence="2 3">DSM 21100</strain>
    </source>
</reference>
<feature type="compositionally biased region" description="Low complexity" evidence="1">
    <location>
        <begin position="171"/>
        <end position="188"/>
    </location>
</feature>
<feature type="compositionally biased region" description="Low complexity" evidence="1">
    <location>
        <begin position="266"/>
        <end position="301"/>
    </location>
</feature>
<accession>A0A4R3KWU2</accession>
<feature type="compositionally biased region" description="Polar residues" evidence="1">
    <location>
        <begin position="315"/>
        <end position="324"/>
    </location>
</feature>
<keyword evidence="3" id="KW-1185">Reference proteome</keyword>
<feature type="compositionally biased region" description="Basic and acidic residues" evidence="1">
    <location>
        <begin position="151"/>
        <end position="164"/>
    </location>
</feature>
<dbReference type="RefSeq" id="WP_132127718.1">
    <property type="nucleotide sequence ID" value="NZ_CP042432.1"/>
</dbReference>
<dbReference type="Proteomes" id="UP000295807">
    <property type="component" value="Unassembled WGS sequence"/>
</dbReference>
<organism evidence="2 3">
    <name type="scientific">Anseongella ginsenosidimutans</name>
    <dbReference type="NCBI Taxonomy" id="496056"/>
    <lineage>
        <taxon>Bacteria</taxon>
        <taxon>Pseudomonadati</taxon>
        <taxon>Bacteroidota</taxon>
        <taxon>Sphingobacteriia</taxon>
        <taxon>Sphingobacteriales</taxon>
        <taxon>Sphingobacteriaceae</taxon>
        <taxon>Anseongella</taxon>
    </lineage>
</organism>
<feature type="compositionally biased region" description="Basic and acidic residues" evidence="1">
    <location>
        <begin position="325"/>
        <end position="337"/>
    </location>
</feature>
<dbReference type="OrthoDB" id="1100725at2"/>
<gene>
    <name evidence="2" type="ORF">EDD80_101477</name>
</gene>
<feature type="compositionally biased region" description="Basic and acidic residues" evidence="1">
    <location>
        <begin position="113"/>
        <end position="129"/>
    </location>
</feature>
<dbReference type="AlphaFoldDB" id="A0A4R3KWU2"/>
<feature type="compositionally biased region" description="Pro residues" evidence="1">
    <location>
        <begin position="237"/>
        <end position="248"/>
    </location>
</feature>
<dbReference type="EMBL" id="SMAD01000001">
    <property type="protein sequence ID" value="TCS90277.1"/>
    <property type="molecule type" value="Genomic_DNA"/>
</dbReference>
<evidence type="ECO:0000256" key="1">
    <source>
        <dbReference type="SAM" id="MobiDB-lite"/>
    </source>
</evidence>
<comment type="caution">
    <text evidence="2">The sequence shown here is derived from an EMBL/GenBank/DDBJ whole genome shotgun (WGS) entry which is preliminary data.</text>
</comment>
<evidence type="ECO:0000313" key="2">
    <source>
        <dbReference type="EMBL" id="TCS90277.1"/>
    </source>
</evidence>
<name>A0A4R3KWU2_9SPHI</name>